<dbReference type="InterPro" id="IPR014729">
    <property type="entry name" value="Rossmann-like_a/b/a_fold"/>
</dbReference>
<feature type="domain" description="DUF218" evidence="1">
    <location>
        <begin position="10"/>
        <end position="129"/>
    </location>
</feature>
<dbReference type="InterPro" id="IPR003848">
    <property type="entry name" value="DUF218"/>
</dbReference>
<protein>
    <submittedName>
        <fullName evidence="2">DUF218 domain-containing protein</fullName>
    </submittedName>
</protein>
<evidence type="ECO:0000313" key="3">
    <source>
        <dbReference type="Proteomes" id="UP000198440"/>
    </source>
</evidence>
<dbReference type="PANTHER" id="PTHR30336:SF20">
    <property type="entry name" value="DUF218 DOMAIN-CONTAINING PROTEIN"/>
    <property type="match status" value="1"/>
</dbReference>
<name>A0A239DL77_9RHOB</name>
<dbReference type="RefSeq" id="WP_089277298.1">
    <property type="nucleotide sequence ID" value="NZ_FZON01000011.1"/>
</dbReference>
<dbReference type="PANTHER" id="PTHR30336">
    <property type="entry name" value="INNER MEMBRANE PROTEIN, PROBABLE PERMEASE"/>
    <property type="match status" value="1"/>
</dbReference>
<dbReference type="Gene3D" id="3.40.50.620">
    <property type="entry name" value="HUPs"/>
    <property type="match status" value="1"/>
</dbReference>
<accession>A0A239DL77</accession>
<proteinExistence type="predicted"/>
<dbReference type="OrthoDB" id="9809813at2"/>
<dbReference type="CDD" id="cd06259">
    <property type="entry name" value="YdcF-like"/>
    <property type="match status" value="1"/>
</dbReference>
<dbReference type="Proteomes" id="UP000198440">
    <property type="component" value="Unassembled WGS sequence"/>
</dbReference>
<evidence type="ECO:0000259" key="1">
    <source>
        <dbReference type="Pfam" id="PF02698"/>
    </source>
</evidence>
<dbReference type="GO" id="GO:0005886">
    <property type="term" value="C:plasma membrane"/>
    <property type="evidence" value="ECO:0007669"/>
    <property type="project" value="TreeGrafter"/>
</dbReference>
<evidence type="ECO:0000313" key="2">
    <source>
        <dbReference type="EMBL" id="SNS32394.1"/>
    </source>
</evidence>
<dbReference type="AlphaFoldDB" id="A0A239DL77"/>
<dbReference type="InterPro" id="IPR051599">
    <property type="entry name" value="Cell_Envelope_Assoc"/>
</dbReference>
<reference evidence="2 3" key="1">
    <citation type="submission" date="2017-06" db="EMBL/GenBank/DDBJ databases">
        <authorList>
            <person name="Kim H.J."/>
            <person name="Triplett B.A."/>
        </authorList>
    </citation>
    <scope>NUCLEOTIDE SEQUENCE [LARGE SCALE GENOMIC DNA]</scope>
    <source>
        <strain evidence="2 3">DSM 11445</strain>
    </source>
</reference>
<dbReference type="EMBL" id="FZON01000011">
    <property type="protein sequence ID" value="SNS32394.1"/>
    <property type="molecule type" value="Genomic_DNA"/>
</dbReference>
<sequence>MNDLCDKPLALVLGAAVRPGGAPSPALERRARHAAALWHTGSVRGIVLTGGERTHPPSEAEVMAQVCREAGVPDSVLFLERAAWTTEDNMRLARPILQALGAREVIVVTDRYHAARARLVARRVGLRARTDCPRLTGAPLWRVVRAWAREGVALGWYWVRGAGR</sequence>
<dbReference type="Pfam" id="PF02698">
    <property type="entry name" value="DUF218"/>
    <property type="match status" value="1"/>
</dbReference>
<gene>
    <name evidence="2" type="ORF">SAMN04488078_10118</name>
</gene>
<organism evidence="2 3">
    <name type="scientific">Antarctobacter heliothermus</name>
    <dbReference type="NCBI Taxonomy" id="74033"/>
    <lineage>
        <taxon>Bacteria</taxon>
        <taxon>Pseudomonadati</taxon>
        <taxon>Pseudomonadota</taxon>
        <taxon>Alphaproteobacteria</taxon>
        <taxon>Rhodobacterales</taxon>
        <taxon>Roseobacteraceae</taxon>
        <taxon>Antarctobacter</taxon>
    </lineage>
</organism>